<sequence>MAPITRVALIAISDPAKQEAAVKHFSSFATECKKASNMIFASPPNDGAPYLITSKASKCTVVADKPGSSPWTVVATLTFANEADMEYFHNEDPVYKEIVTHMTEGFDGGIIAVSAEF</sequence>
<protein>
    <recommendedName>
        <fullName evidence="1">Stress-response A/B barrel domain-containing protein</fullName>
    </recommendedName>
</protein>
<dbReference type="Proteomes" id="UP000193689">
    <property type="component" value="Unassembled WGS sequence"/>
</dbReference>
<evidence type="ECO:0000313" key="3">
    <source>
        <dbReference type="Proteomes" id="UP000193689"/>
    </source>
</evidence>
<gene>
    <name evidence="2" type="ORF">BCR38DRAFT_337900</name>
</gene>
<keyword evidence="3" id="KW-1185">Reference proteome</keyword>
<dbReference type="EMBL" id="MCFJ01000004">
    <property type="protein sequence ID" value="ORY67442.1"/>
    <property type="molecule type" value="Genomic_DNA"/>
</dbReference>
<organism evidence="2 3">
    <name type="scientific">Pseudomassariella vexata</name>
    <dbReference type="NCBI Taxonomy" id="1141098"/>
    <lineage>
        <taxon>Eukaryota</taxon>
        <taxon>Fungi</taxon>
        <taxon>Dikarya</taxon>
        <taxon>Ascomycota</taxon>
        <taxon>Pezizomycotina</taxon>
        <taxon>Sordariomycetes</taxon>
        <taxon>Xylariomycetidae</taxon>
        <taxon>Amphisphaeriales</taxon>
        <taxon>Pseudomassariaceae</taxon>
        <taxon>Pseudomassariella</taxon>
    </lineage>
</organism>
<comment type="caution">
    <text evidence="2">The sequence shown here is derived from an EMBL/GenBank/DDBJ whole genome shotgun (WGS) entry which is preliminary data.</text>
</comment>
<dbReference type="InterPro" id="IPR013097">
    <property type="entry name" value="Dabb"/>
</dbReference>
<proteinExistence type="predicted"/>
<dbReference type="PROSITE" id="PS51502">
    <property type="entry name" value="S_R_A_B_BARREL"/>
    <property type="match status" value="1"/>
</dbReference>
<evidence type="ECO:0000313" key="2">
    <source>
        <dbReference type="EMBL" id="ORY67442.1"/>
    </source>
</evidence>
<dbReference type="RefSeq" id="XP_040718066.1">
    <property type="nucleotide sequence ID" value="XM_040855567.1"/>
</dbReference>
<evidence type="ECO:0000259" key="1">
    <source>
        <dbReference type="PROSITE" id="PS51502"/>
    </source>
</evidence>
<dbReference type="AlphaFoldDB" id="A0A1Y2E7C1"/>
<accession>A0A1Y2E7C1</accession>
<name>A0A1Y2E7C1_9PEZI</name>
<dbReference type="GeneID" id="63771779"/>
<feature type="domain" description="Stress-response A/B barrel" evidence="1">
    <location>
        <begin position="4"/>
        <end position="115"/>
    </location>
</feature>
<dbReference type="OrthoDB" id="3830014at2759"/>
<dbReference type="InParanoid" id="A0A1Y2E7C1"/>
<reference evidence="2 3" key="1">
    <citation type="submission" date="2016-07" db="EMBL/GenBank/DDBJ databases">
        <title>Pervasive Adenine N6-methylation of Active Genes in Fungi.</title>
        <authorList>
            <consortium name="DOE Joint Genome Institute"/>
            <person name="Mondo S.J."/>
            <person name="Dannebaum R.O."/>
            <person name="Kuo R.C."/>
            <person name="Labutti K."/>
            <person name="Haridas S."/>
            <person name="Kuo A."/>
            <person name="Salamov A."/>
            <person name="Ahrendt S.R."/>
            <person name="Lipzen A."/>
            <person name="Sullivan W."/>
            <person name="Andreopoulos W.B."/>
            <person name="Clum A."/>
            <person name="Lindquist E."/>
            <person name="Daum C."/>
            <person name="Ramamoorthy G.K."/>
            <person name="Gryganskyi A."/>
            <person name="Culley D."/>
            <person name="Magnuson J.K."/>
            <person name="James T.Y."/>
            <person name="O'Malley M.A."/>
            <person name="Stajich J.E."/>
            <person name="Spatafora J.W."/>
            <person name="Visel A."/>
            <person name="Grigoriev I.V."/>
        </authorList>
    </citation>
    <scope>NUCLEOTIDE SEQUENCE [LARGE SCALE GENOMIC DNA]</scope>
    <source>
        <strain evidence="2 3">CBS 129021</strain>
    </source>
</reference>